<dbReference type="SUPFAM" id="SSF140500">
    <property type="entry name" value="BAS1536-like"/>
    <property type="match status" value="1"/>
</dbReference>
<dbReference type="InterPro" id="IPR018540">
    <property type="entry name" value="Spo0E-like"/>
</dbReference>
<dbReference type="EMBL" id="JAUMKJ010000003">
    <property type="protein sequence ID" value="MDO3676029.1"/>
    <property type="molecule type" value="Genomic_DNA"/>
</dbReference>
<sequence length="70" mass="8562">MSSRLKRRIKRMQRQLVMLVEEKGSFSNEEVIRLSQRLDRYIFVAQGYQLFRRNGYSPYTEFYEHSNNLP</sequence>
<comment type="caution">
    <text evidence="1">The sequence shown here is derived from an EMBL/GenBank/DDBJ whole genome shotgun (WGS) entry which is preliminary data.</text>
</comment>
<evidence type="ECO:0000313" key="2">
    <source>
        <dbReference type="Proteomes" id="UP001168883"/>
    </source>
</evidence>
<name>A0ABT8V3M7_9BACL</name>
<organism evidence="1 2">
    <name type="scientific">Paenibacillus ehimensis</name>
    <dbReference type="NCBI Taxonomy" id="79264"/>
    <lineage>
        <taxon>Bacteria</taxon>
        <taxon>Bacillati</taxon>
        <taxon>Bacillota</taxon>
        <taxon>Bacilli</taxon>
        <taxon>Bacillales</taxon>
        <taxon>Paenibacillaceae</taxon>
        <taxon>Paenibacillus</taxon>
    </lineage>
</organism>
<dbReference type="InterPro" id="IPR037208">
    <property type="entry name" value="Spo0E-like_sf"/>
</dbReference>
<evidence type="ECO:0000313" key="1">
    <source>
        <dbReference type="EMBL" id="MDO3676029.1"/>
    </source>
</evidence>
<dbReference type="Proteomes" id="UP001168883">
    <property type="component" value="Unassembled WGS sequence"/>
</dbReference>
<dbReference type="Gene3D" id="4.10.280.10">
    <property type="entry name" value="Helix-loop-helix DNA-binding domain"/>
    <property type="match status" value="1"/>
</dbReference>
<protein>
    <submittedName>
        <fullName evidence="1">Aspartyl-phosphate phosphatase Spo0E family protein</fullName>
    </submittedName>
</protein>
<proteinExistence type="predicted"/>
<dbReference type="InterPro" id="IPR036638">
    <property type="entry name" value="HLH_DNA-bd_sf"/>
</dbReference>
<gene>
    <name evidence="1" type="ORF">Q3C12_03370</name>
</gene>
<accession>A0ABT8V3M7</accession>
<keyword evidence="2" id="KW-1185">Reference proteome</keyword>
<dbReference type="Pfam" id="PF09388">
    <property type="entry name" value="SpoOE-like"/>
    <property type="match status" value="1"/>
</dbReference>
<reference evidence="1" key="1">
    <citation type="submission" date="2023-07" db="EMBL/GenBank/DDBJ databases">
        <authorList>
            <person name="Aktuganov G."/>
            <person name="Boyko T."/>
            <person name="Delegan Y."/>
            <person name="Galimzianova N."/>
            <person name="Gilvanova E."/>
            <person name="Korobov V."/>
            <person name="Kuzmina L."/>
            <person name="Melentiev A."/>
            <person name="Milman P."/>
            <person name="Ryabova A."/>
            <person name="Stupak E."/>
            <person name="Yasakov T."/>
            <person name="Zharikova N."/>
            <person name="Zhurenko E."/>
        </authorList>
    </citation>
    <scope>NUCLEOTIDE SEQUENCE</scope>
    <source>
        <strain evidence="1">IB-739</strain>
    </source>
</reference>
<dbReference type="RefSeq" id="WP_025849729.1">
    <property type="nucleotide sequence ID" value="NZ_JAUMKJ010000003.1"/>
</dbReference>